<dbReference type="EMBL" id="LXQA010773275">
    <property type="protein sequence ID" value="MCI70309.1"/>
    <property type="molecule type" value="Genomic_DNA"/>
</dbReference>
<evidence type="ECO:0000313" key="1">
    <source>
        <dbReference type="EMBL" id="MCI70309.1"/>
    </source>
</evidence>
<evidence type="ECO:0000313" key="2">
    <source>
        <dbReference type="Proteomes" id="UP000265520"/>
    </source>
</evidence>
<reference evidence="1 2" key="1">
    <citation type="journal article" date="2018" name="Front. Plant Sci.">
        <title>Red Clover (Trifolium pratense) and Zigzag Clover (T. medium) - A Picture of Genomic Similarities and Differences.</title>
        <authorList>
            <person name="Dluhosova J."/>
            <person name="Istvanek J."/>
            <person name="Nedelnik J."/>
            <person name="Repkova J."/>
        </authorList>
    </citation>
    <scope>NUCLEOTIDE SEQUENCE [LARGE SCALE GENOMIC DNA]</scope>
    <source>
        <strain evidence="2">cv. 10/8</strain>
        <tissue evidence="1">Leaf</tissue>
    </source>
</reference>
<accession>A0A392U9X2</accession>
<name>A0A392U9X2_9FABA</name>
<sequence length="22" mass="2258">ASTSPALVPVVPLVSSSLISFW</sequence>
<dbReference type="AlphaFoldDB" id="A0A392U9X2"/>
<protein>
    <submittedName>
        <fullName evidence="1">Uncharacterized protein</fullName>
    </submittedName>
</protein>
<dbReference type="Proteomes" id="UP000265520">
    <property type="component" value="Unassembled WGS sequence"/>
</dbReference>
<organism evidence="1 2">
    <name type="scientific">Trifolium medium</name>
    <dbReference type="NCBI Taxonomy" id="97028"/>
    <lineage>
        <taxon>Eukaryota</taxon>
        <taxon>Viridiplantae</taxon>
        <taxon>Streptophyta</taxon>
        <taxon>Embryophyta</taxon>
        <taxon>Tracheophyta</taxon>
        <taxon>Spermatophyta</taxon>
        <taxon>Magnoliopsida</taxon>
        <taxon>eudicotyledons</taxon>
        <taxon>Gunneridae</taxon>
        <taxon>Pentapetalae</taxon>
        <taxon>rosids</taxon>
        <taxon>fabids</taxon>
        <taxon>Fabales</taxon>
        <taxon>Fabaceae</taxon>
        <taxon>Papilionoideae</taxon>
        <taxon>50 kb inversion clade</taxon>
        <taxon>NPAAA clade</taxon>
        <taxon>Hologalegina</taxon>
        <taxon>IRL clade</taxon>
        <taxon>Trifolieae</taxon>
        <taxon>Trifolium</taxon>
    </lineage>
</organism>
<comment type="caution">
    <text evidence="1">The sequence shown here is derived from an EMBL/GenBank/DDBJ whole genome shotgun (WGS) entry which is preliminary data.</text>
</comment>
<keyword evidence="2" id="KW-1185">Reference proteome</keyword>
<proteinExistence type="predicted"/>
<feature type="non-terminal residue" evidence="1">
    <location>
        <position position="1"/>
    </location>
</feature>